<gene>
    <name evidence="2" type="ORF">EXN75_11840</name>
</gene>
<keyword evidence="3" id="KW-1185">Reference proteome</keyword>
<feature type="transmembrane region" description="Helical" evidence="1">
    <location>
        <begin position="224"/>
        <end position="245"/>
    </location>
</feature>
<dbReference type="Proteomes" id="UP000297872">
    <property type="component" value="Unassembled WGS sequence"/>
</dbReference>
<dbReference type="InterPro" id="IPR005625">
    <property type="entry name" value="PepSY-ass_TM"/>
</dbReference>
<comment type="caution">
    <text evidence="2">The sequence shown here is derived from an EMBL/GenBank/DDBJ whole genome shotgun (WGS) entry which is preliminary data.</text>
</comment>
<keyword evidence="1" id="KW-0472">Membrane</keyword>
<name>A0A4Y8VA96_9BACT</name>
<proteinExistence type="predicted"/>
<organism evidence="2 3">
    <name type="scientific">Segatella hominis</name>
    <dbReference type="NCBI Taxonomy" id="2518605"/>
    <lineage>
        <taxon>Bacteria</taxon>
        <taxon>Pseudomonadati</taxon>
        <taxon>Bacteroidota</taxon>
        <taxon>Bacteroidia</taxon>
        <taxon>Bacteroidales</taxon>
        <taxon>Prevotellaceae</taxon>
        <taxon>Segatella</taxon>
    </lineage>
</organism>
<evidence type="ECO:0000256" key="1">
    <source>
        <dbReference type="SAM" id="Phobius"/>
    </source>
</evidence>
<feature type="transmembrane region" description="Helical" evidence="1">
    <location>
        <begin position="12"/>
        <end position="31"/>
    </location>
</feature>
<dbReference type="EMBL" id="SGVY01000034">
    <property type="protein sequence ID" value="TFH78065.1"/>
    <property type="molecule type" value="Genomic_DNA"/>
</dbReference>
<reference evidence="2 3" key="1">
    <citation type="submission" date="2019-02" db="EMBL/GenBank/DDBJ databases">
        <title>Draft Genome Sequence of the Prevotella sp. BCRC 81118, Isolated from Human Feces.</title>
        <authorList>
            <person name="Huang C.-H."/>
        </authorList>
    </citation>
    <scope>NUCLEOTIDE SEQUENCE [LARGE SCALE GENOMIC DNA]</scope>
    <source>
        <strain evidence="2 3">BCRC 81118</strain>
    </source>
</reference>
<evidence type="ECO:0000313" key="2">
    <source>
        <dbReference type="EMBL" id="TFH78065.1"/>
    </source>
</evidence>
<dbReference type="AlphaFoldDB" id="A0A4Y8VA96"/>
<sequence>MKKGTWRKQHKWLGIGLSFFMLMFCVSGILLNHRSLIKEVNVSRKYLPSRYVFRNWNGRLLRGTLDIGKDLMVDSMRNVDSCRQLLLYGNGGIWLTDSKASYFKDFNEGLPEGADYRQIKNVIRLDNGRIFAVSPFGLYRYGVHNKWHEVNMSLEDEEKFTDIASHGDTLVVLSRSFVYTSLPPYKTFKRIQLHAPKDYDGKVTAFRTVWLLHSGELFGITGKIVVDAIAIILVVLYITGIVFWLRPKRKALLQTSLHLHDRIGRYTIILALLIALTGWCLRPPVMIALVLSKIPSIPGTTLRSKNPWNDKLRIIRYDESCHDWLLSSSEGFYSLNIKNATVKVITSVPPVSVMGLNVLQKDANGRWLCGSFSGLFVWDRRQGTATDYFTNKPAPNETGAPFGKKAVAGMSQDFSTPVVAEYYEGTNFAPQPSSMNQLPMSLWNVALEVHSGRIFIGTIATYIFIFVMGILAFWCLWSGYKIRLKKK</sequence>
<protein>
    <submittedName>
        <fullName evidence="2">PepSY domain-containing protein</fullName>
    </submittedName>
</protein>
<evidence type="ECO:0000313" key="3">
    <source>
        <dbReference type="Proteomes" id="UP000297872"/>
    </source>
</evidence>
<keyword evidence="1" id="KW-1133">Transmembrane helix</keyword>
<feature type="transmembrane region" description="Helical" evidence="1">
    <location>
        <begin position="454"/>
        <end position="477"/>
    </location>
</feature>
<feature type="transmembrane region" description="Helical" evidence="1">
    <location>
        <begin position="266"/>
        <end position="291"/>
    </location>
</feature>
<dbReference type="Pfam" id="PF03929">
    <property type="entry name" value="PepSY_TM"/>
    <property type="match status" value="1"/>
</dbReference>
<dbReference type="OrthoDB" id="1111139at2"/>
<keyword evidence="1" id="KW-0812">Transmembrane</keyword>
<accession>A0A4Y8VA96</accession>